<organism evidence="4 5">
    <name type="scientific">Candidatus Mucispirillum faecigallinarum</name>
    <dbReference type="NCBI Taxonomy" id="2838699"/>
    <lineage>
        <taxon>Bacteria</taxon>
        <taxon>Pseudomonadati</taxon>
        <taxon>Deferribacterota</taxon>
        <taxon>Deferribacteres</taxon>
        <taxon>Deferribacterales</taxon>
        <taxon>Mucispirillaceae</taxon>
        <taxon>Mucispirillum</taxon>
    </lineage>
</organism>
<dbReference type="Gene3D" id="1.20.1480.30">
    <property type="entry name" value="Designed four-helix bundle protein"/>
    <property type="match status" value="1"/>
</dbReference>
<comment type="caution">
    <text evidence="4">The sequence shown here is derived from an EMBL/GenBank/DDBJ whole genome shotgun (WGS) entry which is preliminary data.</text>
</comment>
<dbReference type="EMBL" id="DXAQ01000071">
    <property type="protein sequence ID" value="HIZ89190.1"/>
    <property type="molecule type" value="Genomic_DNA"/>
</dbReference>
<feature type="domain" description="Mce/MlaD" evidence="3">
    <location>
        <begin position="35"/>
        <end position="108"/>
    </location>
</feature>
<feature type="compositionally biased region" description="Basic and acidic residues" evidence="1">
    <location>
        <begin position="548"/>
        <end position="567"/>
    </location>
</feature>
<dbReference type="Pfam" id="PF02470">
    <property type="entry name" value="MlaD"/>
    <property type="match status" value="1"/>
</dbReference>
<protein>
    <submittedName>
        <fullName evidence="4">MCE family protein</fullName>
    </submittedName>
</protein>
<keyword evidence="2" id="KW-1133">Transmembrane helix</keyword>
<dbReference type="PANTHER" id="PTHR33371:SF4">
    <property type="entry name" value="INTERMEMBRANE PHOSPHOLIPID TRANSPORT SYSTEM BINDING PROTEIN MLAD"/>
    <property type="match status" value="1"/>
</dbReference>
<feature type="region of interest" description="Disordered" evidence="1">
    <location>
        <begin position="496"/>
        <end position="578"/>
    </location>
</feature>
<evidence type="ECO:0000313" key="5">
    <source>
        <dbReference type="Proteomes" id="UP000824176"/>
    </source>
</evidence>
<evidence type="ECO:0000259" key="3">
    <source>
        <dbReference type="Pfam" id="PF02470"/>
    </source>
</evidence>
<feature type="compositionally biased region" description="Acidic residues" evidence="1">
    <location>
        <begin position="568"/>
        <end position="578"/>
    </location>
</feature>
<evidence type="ECO:0000256" key="2">
    <source>
        <dbReference type="SAM" id="Phobius"/>
    </source>
</evidence>
<reference evidence="4" key="1">
    <citation type="journal article" date="2021" name="PeerJ">
        <title>Extensive microbial diversity within the chicken gut microbiome revealed by metagenomics and culture.</title>
        <authorList>
            <person name="Gilroy R."/>
            <person name="Ravi A."/>
            <person name="Getino M."/>
            <person name="Pursley I."/>
            <person name="Horton D.L."/>
            <person name="Alikhan N.F."/>
            <person name="Baker D."/>
            <person name="Gharbi K."/>
            <person name="Hall N."/>
            <person name="Watson M."/>
            <person name="Adriaenssens E.M."/>
            <person name="Foster-Nyarko E."/>
            <person name="Jarju S."/>
            <person name="Secka A."/>
            <person name="Antonio M."/>
            <person name="Oren A."/>
            <person name="Chaudhuri R.R."/>
            <person name="La Ragione R."/>
            <person name="Hildebrand F."/>
            <person name="Pallen M.J."/>
        </authorList>
    </citation>
    <scope>NUCLEOTIDE SEQUENCE</scope>
    <source>
        <strain evidence="4">ChiW4-1371</strain>
    </source>
</reference>
<evidence type="ECO:0000313" key="4">
    <source>
        <dbReference type="EMBL" id="HIZ89190.1"/>
    </source>
</evidence>
<proteinExistence type="predicted"/>
<dbReference type="InterPro" id="IPR003399">
    <property type="entry name" value="Mce/MlaD"/>
</dbReference>
<feature type="compositionally biased region" description="Basic and acidic residues" evidence="1">
    <location>
        <begin position="496"/>
        <end position="528"/>
    </location>
</feature>
<accession>A0A9D2GUD4</accession>
<dbReference type="InterPro" id="IPR052336">
    <property type="entry name" value="MlaD_Phospholipid_Transporter"/>
</dbReference>
<reference evidence="4" key="2">
    <citation type="submission" date="2021-04" db="EMBL/GenBank/DDBJ databases">
        <authorList>
            <person name="Gilroy R."/>
        </authorList>
    </citation>
    <scope>NUCLEOTIDE SEQUENCE</scope>
    <source>
        <strain evidence="4">ChiW4-1371</strain>
    </source>
</reference>
<dbReference type="AlphaFoldDB" id="A0A9D2GUD4"/>
<keyword evidence="2" id="KW-0812">Transmembrane</keyword>
<gene>
    <name evidence="4" type="ORF">H9804_04535</name>
</gene>
<feature type="compositionally biased region" description="Low complexity" evidence="1">
    <location>
        <begin position="529"/>
        <end position="547"/>
    </location>
</feature>
<evidence type="ECO:0000256" key="1">
    <source>
        <dbReference type="SAM" id="MobiDB-lite"/>
    </source>
</evidence>
<feature type="transmembrane region" description="Helical" evidence="2">
    <location>
        <begin position="7"/>
        <end position="28"/>
    </location>
</feature>
<sequence>MNVETKVGIFVIIGFFMVAVTAAVFGNLELNSKEGKTVYFRLNDATGIRNGTPIMYKGLKVGEVKDVMMKDNQIITRVNVYHEFDIPDNVRFNVKQSGFVGQKFVEFEIDPAVKSQATLKDNYEYDGRQSNANMDAVMAKLNDVAAEMTVLLKTFNEVVTTDQSKNALQDSIANLKDITDSVKNIVASNDKNIQEVIENAKNMTAMIDRLLAKNEQNLNTSINNITEISQTLKAFTSSVDKLLANNKDNIDGSLKNLKDITDKVNSTMDDIEKITNDINNGNGTLGMLINDNQTKNEVKKVVSGVSSFFGYSNSEENEDRMSLYATIGADYLFDAKSVNTGRGYAQASFYTDPRNFYLIGVSNIPVINPNSPEYDIYGNKIKNSELAFSLQYSHIFYNVFGLRFGIFDNTLGLATDFYPLKNKDLAISLEAYDFNTYSNGLDLYTRAYIRWHFYKGMFIQAGVEDVIGYTNRMYMVGAGVRFKPSELGKLANNMEKNNKSEKRVDIKEENKQEPVYKEYKETKKDKQNKNSSQNTKQNNNEVINIENKPAEKKENKIEKKQDKKKIDESDEFFDSLVY</sequence>
<dbReference type="PANTHER" id="PTHR33371">
    <property type="entry name" value="INTERMEMBRANE PHOSPHOLIPID TRANSPORT SYSTEM BINDING PROTEIN MLAD-RELATED"/>
    <property type="match status" value="1"/>
</dbReference>
<name>A0A9D2GUD4_9BACT</name>
<dbReference type="Proteomes" id="UP000824176">
    <property type="component" value="Unassembled WGS sequence"/>
</dbReference>
<keyword evidence="2" id="KW-0472">Membrane</keyword>